<feature type="non-terminal residue" evidence="1">
    <location>
        <position position="1"/>
    </location>
</feature>
<comment type="caution">
    <text evidence="1">The sequence shown here is derived from an EMBL/GenBank/DDBJ whole genome shotgun (WGS) entry which is preliminary data.</text>
</comment>
<keyword evidence="2" id="KW-1185">Reference proteome</keyword>
<organism evidence="1 2">
    <name type="scientific">Desmophyllum pertusum</name>
    <dbReference type="NCBI Taxonomy" id="174260"/>
    <lineage>
        <taxon>Eukaryota</taxon>
        <taxon>Metazoa</taxon>
        <taxon>Cnidaria</taxon>
        <taxon>Anthozoa</taxon>
        <taxon>Hexacorallia</taxon>
        <taxon>Scleractinia</taxon>
        <taxon>Caryophylliina</taxon>
        <taxon>Caryophylliidae</taxon>
        <taxon>Desmophyllum</taxon>
    </lineage>
</organism>
<proteinExistence type="predicted"/>
<accession>A0A9W9ZV61</accession>
<evidence type="ECO:0000313" key="1">
    <source>
        <dbReference type="EMBL" id="KAJ7388040.1"/>
    </source>
</evidence>
<name>A0A9W9ZV61_9CNID</name>
<reference evidence="1" key="1">
    <citation type="submission" date="2023-01" db="EMBL/GenBank/DDBJ databases">
        <title>Genome assembly of the deep-sea coral Lophelia pertusa.</title>
        <authorList>
            <person name="Herrera S."/>
            <person name="Cordes E."/>
        </authorList>
    </citation>
    <scope>NUCLEOTIDE SEQUENCE</scope>
    <source>
        <strain evidence="1">USNM1676648</strain>
        <tissue evidence="1">Polyp</tissue>
    </source>
</reference>
<dbReference type="EMBL" id="MU825714">
    <property type="protein sequence ID" value="KAJ7388040.1"/>
    <property type="molecule type" value="Genomic_DNA"/>
</dbReference>
<protein>
    <submittedName>
        <fullName evidence="1">Uncharacterized protein</fullName>
    </submittedName>
</protein>
<dbReference type="AlphaFoldDB" id="A0A9W9ZV61"/>
<sequence length="206" mass="23035">ATKDVQIIEAATMLSNFAGSAIAQGRNVGRIYRWAQWNPTTAEPLWLLLAGATDPPKDINISDRRSRDIVGDRSGSFLSGITRDFVNMEDAVGTKLFNTVKDLYLTKSRALEHITKLFEECKSKKLHPMLYYTGHGEIGTGNWCFADGTIGIQEIVDSLPGETYYPMIFSDACYSGHWANFCVEKKYCGFPLPSSMPGVFYSCRHR</sequence>
<evidence type="ECO:0000313" key="2">
    <source>
        <dbReference type="Proteomes" id="UP001163046"/>
    </source>
</evidence>
<dbReference type="Proteomes" id="UP001163046">
    <property type="component" value="Unassembled WGS sequence"/>
</dbReference>
<feature type="non-terminal residue" evidence="1">
    <location>
        <position position="206"/>
    </location>
</feature>
<gene>
    <name evidence="1" type="ORF">OS493_040230</name>
</gene>
<dbReference type="OrthoDB" id="425824at2759"/>